<feature type="non-terminal residue" evidence="3">
    <location>
        <position position="1"/>
    </location>
</feature>
<dbReference type="Pfam" id="PF22936">
    <property type="entry name" value="Pol_BBD"/>
    <property type="match status" value="1"/>
</dbReference>
<dbReference type="InterPro" id="IPR054722">
    <property type="entry name" value="PolX-like_BBD"/>
</dbReference>
<accession>A0A9P6BUV5</accession>
<proteinExistence type="predicted"/>
<feature type="compositionally biased region" description="Low complexity" evidence="1">
    <location>
        <begin position="125"/>
        <end position="157"/>
    </location>
</feature>
<dbReference type="EMBL" id="MU153470">
    <property type="protein sequence ID" value="KAF9439762.1"/>
    <property type="molecule type" value="Genomic_DNA"/>
</dbReference>
<evidence type="ECO:0000256" key="1">
    <source>
        <dbReference type="SAM" id="MobiDB-lite"/>
    </source>
</evidence>
<evidence type="ECO:0000313" key="4">
    <source>
        <dbReference type="Proteomes" id="UP000807342"/>
    </source>
</evidence>
<evidence type="ECO:0000313" key="3">
    <source>
        <dbReference type="EMBL" id="KAF9439762.1"/>
    </source>
</evidence>
<dbReference type="AlphaFoldDB" id="A0A9P6BUV5"/>
<comment type="caution">
    <text evidence="3">The sequence shown here is derived from an EMBL/GenBank/DDBJ whole genome shotgun (WGS) entry which is preliminary data.</text>
</comment>
<feature type="region of interest" description="Disordered" evidence="1">
    <location>
        <begin position="124"/>
        <end position="197"/>
    </location>
</feature>
<feature type="domain" description="Retrovirus-related Pol polyprotein from transposon TNT 1-94-like beta-barrel" evidence="2">
    <location>
        <begin position="464"/>
        <end position="531"/>
    </location>
</feature>
<dbReference type="OrthoDB" id="3069822at2759"/>
<dbReference type="Proteomes" id="UP000807342">
    <property type="component" value="Unassembled WGS sequence"/>
</dbReference>
<keyword evidence="4" id="KW-1185">Reference proteome</keyword>
<sequence length="531" mass="57797">AWDHFTTHFGTFGLPEAATHIQFIQNFTFSTTCDPSEEIAKWMSHMTALENQALQISGPLQAMMILMRIPDAWITMRQTMLLQYGTNISTLTITIVATAVHAAYQDTLPSAHAACFTGVHAHGHNPNWKNQKGNNQQGRPNNQNQNQNQLCNQLQQGQGQGQGKGNQQLPRQDQASPPNQGEQKKGNNCRGGQKKKQQIATLGGNSDNFVQPAGSGIAAIAASAQTDKGASASSSAFAMASPALAPSTLTGPTLLQCMSATEVASVPPHVASFAATEDPWMLPPNGHLRGQTTLQKAQRRACKMYEKCLSSKFPCSTSPLPDEGKACSQFYAMDTDFNTCPASPDVTPMYTDDDDVVSLGSNDEDTNYGEDFFLYIHTSSNHQVSTNNCDQSVPRYVDGARLTCTQQINNFISSCKIHLYDLRPKRAYVESHAAFPAHVDPYKKCEIPNCIDCKGLGLGVPAIWLLDSGASIHCTPHLEDFVSFEEAEYGNLNTASSPLPIKGRGTVILKHHVLGKEKITHLWPVFHIPGI</sequence>
<organism evidence="3 4">
    <name type="scientific">Macrolepiota fuliginosa MF-IS2</name>
    <dbReference type="NCBI Taxonomy" id="1400762"/>
    <lineage>
        <taxon>Eukaryota</taxon>
        <taxon>Fungi</taxon>
        <taxon>Dikarya</taxon>
        <taxon>Basidiomycota</taxon>
        <taxon>Agaricomycotina</taxon>
        <taxon>Agaricomycetes</taxon>
        <taxon>Agaricomycetidae</taxon>
        <taxon>Agaricales</taxon>
        <taxon>Agaricineae</taxon>
        <taxon>Agaricaceae</taxon>
        <taxon>Macrolepiota</taxon>
    </lineage>
</organism>
<feature type="non-terminal residue" evidence="3">
    <location>
        <position position="531"/>
    </location>
</feature>
<protein>
    <recommendedName>
        <fullName evidence="2">Retrovirus-related Pol polyprotein from transposon TNT 1-94-like beta-barrel domain-containing protein</fullName>
    </recommendedName>
</protein>
<gene>
    <name evidence="3" type="ORF">P691DRAFT_785052</name>
</gene>
<evidence type="ECO:0000259" key="2">
    <source>
        <dbReference type="Pfam" id="PF22936"/>
    </source>
</evidence>
<feature type="compositionally biased region" description="Polar residues" evidence="1">
    <location>
        <begin position="171"/>
        <end position="181"/>
    </location>
</feature>
<reference evidence="3" key="1">
    <citation type="submission" date="2020-11" db="EMBL/GenBank/DDBJ databases">
        <authorList>
            <consortium name="DOE Joint Genome Institute"/>
            <person name="Ahrendt S."/>
            <person name="Riley R."/>
            <person name="Andreopoulos W."/>
            <person name="Labutti K."/>
            <person name="Pangilinan J."/>
            <person name="Ruiz-Duenas F.J."/>
            <person name="Barrasa J.M."/>
            <person name="Sanchez-Garcia M."/>
            <person name="Camarero S."/>
            <person name="Miyauchi S."/>
            <person name="Serrano A."/>
            <person name="Linde D."/>
            <person name="Babiker R."/>
            <person name="Drula E."/>
            <person name="Ayuso-Fernandez I."/>
            <person name="Pacheco R."/>
            <person name="Padilla G."/>
            <person name="Ferreira P."/>
            <person name="Barriuso J."/>
            <person name="Kellner H."/>
            <person name="Castanera R."/>
            <person name="Alfaro M."/>
            <person name="Ramirez L."/>
            <person name="Pisabarro A.G."/>
            <person name="Kuo A."/>
            <person name="Tritt A."/>
            <person name="Lipzen A."/>
            <person name="He G."/>
            <person name="Yan M."/>
            <person name="Ng V."/>
            <person name="Cullen D."/>
            <person name="Martin F."/>
            <person name="Rosso M.-N."/>
            <person name="Henrissat B."/>
            <person name="Hibbett D."/>
            <person name="Martinez A.T."/>
            <person name="Grigoriev I.V."/>
        </authorList>
    </citation>
    <scope>NUCLEOTIDE SEQUENCE</scope>
    <source>
        <strain evidence="3">MF-IS2</strain>
    </source>
</reference>
<name>A0A9P6BUV5_9AGAR</name>